<organism evidence="1 2">
    <name type="scientific">Fervidobacterium pennivorans</name>
    <dbReference type="NCBI Taxonomy" id="93466"/>
    <lineage>
        <taxon>Bacteria</taxon>
        <taxon>Thermotogati</taxon>
        <taxon>Thermotogota</taxon>
        <taxon>Thermotogae</taxon>
        <taxon>Thermotogales</taxon>
        <taxon>Fervidobacteriaceae</taxon>
        <taxon>Fervidobacterium</taxon>
    </lineage>
</organism>
<dbReference type="PATRIC" id="fig|93466.3.peg.1326"/>
<evidence type="ECO:0000313" key="1">
    <source>
        <dbReference type="EMBL" id="ANE41603.1"/>
    </source>
</evidence>
<gene>
    <name evidence="1" type="ORF">JM64_06245</name>
</gene>
<protein>
    <submittedName>
        <fullName evidence="1">Uncharacterized protein</fullName>
    </submittedName>
</protein>
<dbReference type="EMBL" id="CP011393">
    <property type="protein sequence ID" value="ANE41603.1"/>
    <property type="molecule type" value="Genomic_DNA"/>
</dbReference>
<proteinExistence type="predicted"/>
<dbReference type="Proteomes" id="UP000077096">
    <property type="component" value="Chromosome"/>
</dbReference>
<dbReference type="KEGG" id="fng:JM64_06245"/>
<name>A0A172T434_FERPE</name>
<accession>A0A172T434</accession>
<dbReference type="AlphaFoldDB" id="A0A172T434"/>
<reference evidence="1 2" key="1">
    <citation type="submission" date="2014-08" db="EMBL/GenBank/DDBJ databases">
        <title>Fervidobacterium pennivorans DYC genome.</title>
        <authorList>
            <person name="Wushke S."/>
        </authorList>
    </citation>
    <scope>NUCLEOTIDE SEQUENCE [LARGE SCALE GENOMIC DNA]</scope>
    <source>
        <strain evidence="1 2">DYC</strain>
    </source>
</reference>
<sequence>MDFVNFHDMVTMNTTRVRERKKFVFFGESKFKVTLAVFAKEDLVFELIMTVFDEVRRAAMRAFGLDINHIGIPPY</sequence>
<evidence type="ECO:0000313" key="2">
    <source>
        <dbReference type="Proteomes" id="UP000077096"/>
    </source>
</evidence>